<feature type="compositionally biased region" description="Low complexity" evidence="1">
    <location>
        <begin position="251"/>
        <end position="274"/>
    </location>
</feature>
<evidence type="ECO:0000256" key="1">
    <source>
        <dbReference type="SAM" id="MobiDB-lite"/>
    </source>
</evidence>
<feature type="compositionally biased region" description="Acidic residues" evidence="1">
    <location>
        <begin position="115"/>
        <end position="128"/>
    </location>
</feature>
<name>A0A7J5ZKW7_AMEME</name>
<dbReference type="AlphaFoldDB" id="A0A7J5ZKW7"/>
<proteinExistence type="predicted"/>
<keyword evidence="3" id="KW-1185">Reference proteome</keyword>
<feature type="region of interest" description="Disordered" evidence="1">
    <location>
        <begin position="215"/>
        <end position="297"/>
    </location>
</feature>
<feature type="compositionally biased region" description="Basic and acidic residues" evidence="1">
    <location>
        <begin position="215"/>
        <end position="224"/>
    </location>
</feature>
<feature type="compositionally biased region" description="Polar residues" evidence="1">
    <location>
        <begin position="281"/>
        <end position="297"/>
    </location>
</feature>
<feature type="region of interest" description="Disordered" evidence="1">
    <location>
        <begin position="87"/>
        <end position="128"/>
    </location>
</feature>
<feature type="region of interest" description="Disordered" evidence="1">
    <location>
        <begin position="1"/>
        <end position="36"/>
    </location>
</feature>
<accession>A0A7J5ZKW7</accession>
<sequence>MMADAEQVSSTTPNEVEEDEMKRWSESGFRQATAQGLVQDATEGLFAGEQGVKDVRHVETEEEEVVMSRQEEMDLLHTAENKAETECLEKSADLISQPVECESPEEPDSTQMKEEEMEEESDDDTDTEESLKLVGLKEVEEAALITAAFAPPGHAFTPRVQDQDPVVSSATELQEVLRSHETLASAQPRHEVLFEPELEARDCFGVRARVNEEAFSEARVEPERAPGSAVEQGEGPDTRNPVAESFRIDSESTPAASASPSAYEPSLPSSAAPAPSFPTPMQFTSGKFSLRPTNFSF</sequence>
<dbReference type="Proteomes" id="UP000593565">
    <property type="component" value="Unassembled WGS sequence"/>
</dbReference>
<organism evidence="2 3">
    <name type="scientific">Ameiurus melas</name>
    <name type="common">Black bullhead</name>
    <name type="synonym">Silurus melas</name>
    <dbReference type="NCBI Taxonomy" id="219545"/>
    <lineage>
        <taxon>Eukaryota</taxon>
        <taxon>Metazoa</taxon>
        <taxon>Chordata</taxon>
        <taxon>Craniata</taxon>
        <taxon>Vertebrata</taxon>
        <taxon>Euteleostomi</taxon>
        <taxon>Actinopterygii</taxon>
        <taxon>Neopterygii</taxon>
        <taxon>Teleostei</taxon>
        <taxon>Ostariophysi</taxon>
        <taxon>Siluriformes</taxon>
        <taxon>Ictaluridae</taxon>
        <taxon>Ameiurus</taxon>
    </lineage>
</organism>
<reference evidence="2 3" key="1">
    <citation type="submission" date="2020-02" db="EMBL/GenBank/DDBJ databases">
        <title>A chromosome-scale genome assembly of the black bullhead catfish (Ameiurus melas).</title>
        <authorList>
            <person name="Wen M."/>
            <person name="Zham M."/>
            <person name="Cabau C."/>
            <person name="Klopp C."/>
            <person name="Donnadieu C."/>
            <person name="Roques C."/>
            <person name="Bouchez O."/>
            <person name="Lampietro C."/>
            <person name="Jouanno E."/>
            <person name="Herpin A."/>
            <person name="Louis A."/>
            <person name="Berthelot C."/>
            <person name="Parey E."/>
            <person name="Roest-Crollius H."/>
            <person name="Braasch I."/>
            <person name="Postlethwait J."/>
            <person name="Robinson-Rechavi M."/>
            <person name="Echchiki A."/>
            <person name="Begum T."/>
            <person name="Montfort J."/>
            <person name="Schartl M."/>
            <person name="Bobe J."/>
            <person name="Guiguen Y."/>
        </authorList>
    </citation>
    <scope>NUCLEOTIDE SEQUENCE [LARGE SCALE GENOMIC DNA]</scope>
    <source>
        <strain evidence="2">M_S1</strain>
        <tissue evidence="2">Blood</tissue>
    </source>
</reference>
<comment type="caution">
    <text evidence="2">The sequence shown here is derived from an EMBL/GenBank/DDBJ whole genome shotgun (WGS) entry which is preliminary data.</text>
</comment>
<evidence type="ECO:0000313" key="2">
    <source>
        <dbReference type="EMBL" id="KAF4071352.1"/>
    </source>
</evidence>
<protein>
    <submittedName>
        <fullName evidence="2">Uncharacterized protein</fullName>
    </submittedName>
</protein>
<gene>
    <name evidence="2" type="ORF">AMELA_G00272260</name>
</gene>
<evidence type="ECO:0000313" key="3">
    <source>
        <dbReference type="Proteomes" id="UP000593565"/>
    </source>
</evidence>
<dbReference type="EMBL" id="JAAGNN010000027">
    <property type="protein sequence ID" value="KAF4071352.1"/>
    <property type="molecule type" value="Genomic_DNA"/>
</dbReference>